<dbReference type="InterPro" id="IPR023591">
    <property type="entry name" value="Ribosomal_uS2_flav_dom_sf"/>
</dbReference>
<dbReference type="STRING" id="1805280.AUJ22_02185"/>
<evidence type="ECO:0000256" key="4">
    <source>
        <dbReference type="ARBA" id="ARBA00035256"/>
    </source>
</evidence>
<evidence type="ECO:0000256" key="2">
    <source>
        <dbReference type="ARBA" id="ARBA00022980"/>
    </source>
</evidence>
<keyword evidence="3 5" id="KW-0687">Ribonucleoprotein</keyword>
<keyword evidence="2 5" id="KW-0689">Ribosomal protein</keyword>
<dbReference type="GO" id="GO:0003735">
    <property type="term" value="F:structural constituent of ribosome"/>
    <property type="evidence" value="ECO:0007669"/>
    <property type="project" value="InterPro"/>
</dbReference>
<dbReference type="Proteomes" id="UP000185769">
    <property type="component" value="Unassembled WGS sequence"/>
</dbReference>
<sequence>MQTTNLKSQKKDNNISNIVSIEKMFEAGAHYGYSKSRRHPSVSSYIYATKNNGDIIDLEKTSVMLEKALEFVKNLGEQNKTILFVGSKPEAKDIIKNAALSLNMPYIDVRWIGGTLSNFTEIKKRIAELEKYNKENVEGGLEKYTKKERVVMAKKMEKLTKFYGGLIGLKKTPDALFVIDSKAEHIAATEARKSNVPVITLSNSDSNIKGIDYPIVANDSGIPSIKLFTTSIINTYNEGLKSLVVKEK</sequence>
<dbReference type="PANTHER" id="PTHR12534:SF0">
    <property type="entry name" value="SMALL RIBOSOMAL SUBUNIT PROTEIN US2M"/>
    <property type="match status" value="1"/>
</dbReference>
<dbReference type="PANTHER" id="PTHR12534">
    <property type="entry name" value="30S RIBOSOMAL PROTEIN S2 PROKARYOTIC AND ORGANELLAR"/>
    <property type="match status" value="1"/>
</dbReference>
<reference evidence="6 7" key="1">
    <citation type="journal article" date="2016" name="Environ. Microbiol.">
        <title>Genomic resolution of a cold subsurface aquifer community provides metabolic insights for novel microbes adapted to high CO concentrations.</title>
        <authorList>
            <person name="Probst A.J."/>
            <person name="Castelle C.J."/>
            <person name="Singh A."/>
            <person name="Brown C.T."/>
            <person name="Anantharaman K."/>
            <person name="Sharon I."/>
            <person name="Hug L.A."/>
            <person name="Burstein D."/>
            <person name="Emerson J.B."/>
            <person name="Thomas B.C."/>
            <person name="Banfield J.F."/>
        </authorList>
    </citation>
    <scope>NUCLEOTIDE SEQUENCE [LARGE SCALE GENOMIC DNA]</scope>
    <source>
        <strain evidence="6">CG1_02_31_12</strain>
    </source>
</reference>
<dbReference type="CDD" id="cd01425">
    <property type="entry name" value="RPS2"/>
    <property type="match status" value="1"/>
</dbReference>
<gene>
    <name evidence="5" type="primary">rpsB</name>
    <name evidence="6" type="ORF">AUJ22_02185</name>
</gene>
<evidence type="ECO:0000313" key="6">
    <source>
        <dbReference type="EMBL" id="OIO28989.1"/>
    </source>
</evidence>
<evidence type="ECO:0000313" key="7">
    <source>
        <dbReference type="Proteomes" id="UP000185769"/>
    </source>
</evidence>
<protein>
    <recommendedName>
        <fullName evidence="4 5">Small ribosomal subunit protein uS2</fullName>
    </recommendedName>
</protein>
<organism evidence="6 7">
    <name type="scientific">Candidatus Nomurabacteria bacterium CG1_02_31_12</name>
    <dbReference type="NCBI Taxonomy" id="1805280"/>
    <lineage>
        <taxon>Bacteria</taxon>
        <taxon>Candidatus Nomuraibacteriota</taxon>
    </lineage>
</organism>
<dbReference type="SUPFAM" id="SSF52313">
    <property type="entry name" value="Ribosomal protein S2"/>
    <property type="match status" value="1"/>
</dbReference>
<dbReference type="EMBL" id="MNVM01000039">
    <property type="protein sequence ID" value="OIO28989.1"/>
    <property type="molecule type" value="Genomic_DNA"/>
</dbReference>
<dbReference type="NCBIfam" id="TIGR01011">
    <property type="entry name" value="rpsB_bact"/>
    <property type="match status" value="1"/>
</dbReference>
<evidence type="ECO:0000256" key="1">
    <source>
        <dbReference type="ARBA" id="ARBA00006242"/>
    </source>
</evidence>
<comment type="similarity">
    <text evidence="1 5">Belongs to the universal ribosomal protein uS2 family.</text>
</comment>
<proteinExistence type="inferred from homology"/>
<evidence type="ECO:0000256" key="3">
    <source>
        <dbReference type="ARBA" id="ARBA00023274"/>
    </source>
</evidence>
<name>A0A1J4V2D8_9BACT</name>
<evidence type="ECO:0000256" key="5">
    <source>
        <dbReference type="HAMAP-Rule" id="MF_00291"/>
    </source>
</evidence>
<comment type="caution">
    <text evidence="6">The sequence shown here is derived from an EMBL/GenBank/DDBJ whole genome shotgun (WGS) entry which is preliminary data.</text>
</comment>
<dbReference type="HAMAP" id="MF_00291_B">
    <property type="entry name" value="Ribosomal_uS2_B"/>
    <property type="match status" value="1"/>
</dbReference>
<dbReference type="Gene3D" id="1.10.287.610">
    <property type="entry name" value="Helix hairpin bin"/>
    <property type="match status" value="1"/>
</dbReference>
<dbReference type="Gene3D" id="3.40.50.10490">
    <property type="entry name" value="Glucose-6-phosphate isomerase like protein, domain 1"/>
    <property type="match status" value="1"/>
</dbReference>
<dbReference type="PRINTS" id="PR00395">
    <property type="entry name" value="RIBOSOMALS2"/>
</dbReference>
<accession>A0A1J4V2D8</accession>
<dbReference type="AlphaFoldDB" id="A0A1J4V2D8"/>
<dbReference type="InterPro" id="IPR001865">
    <property type="entry name" value="Ribosomal_uS2"/>
</dbReference>
<dbReference type="InterPro" id="IPR005706">
    <property type="entry name" value="Ribosomal_uS2_bac/mit/plastid"/>
</dbReference>
<dbReference type="Pfam" id="PF00318">
    <property type="entry name" value="Ribosomal_S2"/>
    <property type="match status" value="1"/>
</dbReference>
<dbReference type="GO" id="GO:0022627">
    <property type="term" value="C:cytosolic small ribosomal subunit"/>
    <property type="evidence" value="ECO:0007669"/>
    <property type="project" value="TreeGrafter"/>
</dbReference>
<dbReference type="GO" id="GO:0006412">
    <property type="term" value="P:translation"/>
    <property type="evidence" value="ECO:0007669"/>
    <property type="project" value="UniProtKB-UniRule"/>
</dbReference>